<dbReference type="GO" id="GO:0005509">
    <property type="term" value="F:calcium ion binding"/>
    <property type="evidence" value="ECO:0007669"/>
    <property type="project" value="InterPro"/>
</dbReference>
<evidence type="ECO:0000256" key="3">
    <source>
        <dbReference type="ARBA" id="ARBA00023136"/>
    </source>
</evidence>
<evidence type="ECO:0000313" key="5">
    <source>
        <dbReference type="EMBL" id="OEJ74278.1"/>
    </source>
</evidence>
<name>A0A1E5QI32_9CYAN</name>
<sequence length="145" mass="16402">MIRIRSVLALVLALVATVLVSCGSPTAKQPPTYTNAQLEQIQNYVSTLQEMRDRLEEVPTLIVQRRWGDIGSVIHGPLGELRRYLKATVRTLLPQDAQKADVFVEDLFERLVRLDEAAVANNAEQALENYQRAIQDFNNFLELIP</sequence>
<dbReference type="SUPFAM" id="SSF101112">
    <property type="entry name" value="Oxygen-evolving enhancer protein 3"/>
    <property type="match status" value="1"/>
</dbReference>
<evidence type="ECO:0000256" key="2">
    <source>
        <dbReference type="ARBA" id="ARBA00023078"/>
    </source>
</evidence>
<dbReference type="EMBL" id="MJGC01000068">
    <property type="protein sequence ID" value="OEJ74278.1"/>
    <property type="molecule type" value="Genomic_DNA"/>
</dbReference>
<dbReference type="InterPro" id="IPR017487">
    <property type="entry name" value="PSII_PsbQ_cyanobac"/>
</dbReference>
<dbReference type="GO" id="GO:0015979">
    <property type="term" value="P:photosynthesis"/>
    <property type="evidence" value="ECO:0007669"/>
    <property type="project" value="InterPro"/>
</dbReference>
<evidence type="ECO:0000256" key="1">
    <source>
        <dbReference type="ARBA" id="ARBA00004370"/>
    </source>
</evidence>
<comment type="caution">
    <text evidence="5">The sequence shown here is derived from an EMBL/GenBank/DDBJ whole genome shotgun (WGS) entry which is preliminary data.</text>
</comment>
<protein>
    <submittedName>
        <fullName evidence="5">Photosystem II protein PsbQ</fullName>
    </submittedName>
</protein>
<proteinExistence type="predicted"/>
<organism evidence="5">
    <name type="scientific">Desertifilum tharense IPPAS B-1220</name>
    <dbReference type="NCBI Taxonomy" id="1781255"/>
    <lineage>
        <taxon>Bacteria</taxon>
        <taxon>Bacillati</taxon>
        <taxon>Cyanobacteriota</taxon>
        <taxon>Cyanophyceae</taxon>
        <taxon>Desertifilales</taxon>
        <taxon>Desertifilaceae</taxon>
        <taxon>Desertifilum</taxon>
    </lineage>
</organism>
<dbReference type="AlphaFoldDB" id="A0A1E5QI32"/>
<keyword evidence="2" id="KW-0793">Thylakoid</keyword>
<dbReference type="Gene3D" id="1.20.120.290">
    <property type="entry name" value="Oxygen-evolving enhancer protein 3 (PsbQ), four-helix up-down bundle"/>
    <property type="match status" value="1"/>
</dbReference>
<dbReference type="PROSITE" id="PS51257">
    <property type="entry name" value="PROKAR_LIPOPROTEIN"/>
    <property type="match status" value="1"/>
</dbReference>
<dbReference type="InterPro" id="IPR008797">
    <property type="entry name" value="PSII_PsbQ"/>
</dbReference>
<reference evidence="5" key="1">
    <citation type="submission" date="2016-09" db="EMBL/GenBank/DDBJ databases">
        <title>Draft genome of thermotolerant cyanobacterium Desertifilum sp. strain IPPAS B-1220.</title>
        <authorList>
            <person name="Sinetova M.A."/>
            <person name="Bolakhan K."/>
            <person name="Zayadan B.K."/>
            <person name="Mironov K.S."/>
            <person name="Ustinova V."/>
            <person name="Kupriyanova E.V."/>
            <person name="Sidorov R.A."/>
            <person name="Skrypnik A.N."/>
            <person name="Gogoleva N.E."/>
            <person name="Gogolev Y.V."/>
            <person name="Los D.A."/>
        </authorList>
    </citation>
    <scope>NUCLEOTIDE SEQUENCE [LARGE SCALE GENOMIC DNA]</scope>
    <source>
        <strain evidence="5">IPPAS B-1220</strain>
    </source>
</reference>
<evidence type="ECO:0000256" key="4">
    <source>
        <dbReference type="SAM" id="SignalP"/>
    </source>
</evidence>
<gene>
    <name evidence="5" type="ORF">BH720_15475</name>
</gene>
<dbReference type="Pfam" id="PF05757">
    <property type="entry name" value="PsbQ"/>
    <property type="match status" value="1"/>
</dbReference>
<comment type="subcellular location">
    <subcellularLocation>
        <location evidence="1">Membrane</location>
    </subcellularLocation>
</comment>
<keyword evidence="3" id="KW-0472">Membrane</keyword>
<feature type="signal peptide" evidence="4">
    <location>
        <begin position="1"/>
        <end position="27"/>
    </location>
</feature>
<feature type="chain" id="PRO_5009184292" evidence="4">
    <location>
        <begin position="28"/>
        <end position="145"/>
    </location>
</feature>
<accession>A0A1E5QI32</accession>
<dbReference type="NCBIfam" id="TIGR03042">
    <property type="entry name" value="PS_II_psbQ_bact"/>
    <property type="match status" value="1"/>
</dbReference>
<keyword evidence="4" id="KW-0732">Signal</keyword>
<dbReference type="GO" id="GO:0009654">
    <property type="term" value="C:photosystem II oxygen evolving complex"/>
    <property type="evidence" value="ECO:0007669"/>
    <property type="project" value="InterPro"/>
</dbReference>
<dbReference type="STRING" id="1781255.BH720_15475"/>
<dbReference type="OrthoDB" id="425184at2"/>
<dbReference type="InterPro" id="IPR023222">
    <property type="entry name" value="PsbQ-like_dom_sf"/>
</dbReference>
<dbReference type="GO" id="GO:0019898">
    <property type="term" value="C:extrinsic component of membrane"/>
    <property type="evidence" value="ECO:0007669"/>
    <property type="project" value="InterPro"/>
</dbReference>